<reference evidence="2" key="1">
    <citation type="journal article" date="2012" name="Nature">
        <title>The tomato genome sequence provides insights into fleshy fruit evolution.</title>
        <authorList>
            <consortium name="Tomato Genome Consortium"/>
        </authorList>
    </citation>
    <scope>NUCLEOTIDE SEQUENCE [LARGE SCALE GENOMIC DNA]</scope>
    <source>
        <strain evidence="2">cv. Heinz 1706</strain>
    </source>
</reference>
<dbReference type="InParanoid" id="K4AVI9"/>
<dbReference type="HOGENOM" id="CLU_2798822_0_0_1"/>
<dbReference type="PhylomeDB" id="K4AVI9"/>
<dbReference type="Proteomes" id="UP000004994">
    <property type="component" value="Chromosome 1"/>
</dbReference>
<protein>
    <submittedName>
        <fullName evidence="2">Uncharacterized protein</fullName>
    </submittedName>
</protein>
<name>K4AVI9_SOLLC</name>
<evidence type="ECO:0000313" key="3">
    <source>
        <dbReference type="Proteomes" id="UP000004994"/>
    </source>
</evidence>
<keyword evidence="1" id="KW-0175">Coiled coil</keyword>
<accession>K4AVI9</accession>
<organism evidence="2">
    <name type="scientific">Solanum lycopersicum</name>
    <name type="common">Tomato</name>
    <name type="synonym">Lycopersicon esculentum</name>
    <dbReference type="NCBI Taxonomy" id="4081"/>
    <lineage>
        <taxon>Eukaryota</taxon>
        <taxon>Viridiplantae</taxon>
        <taxon>Streptophyta</taxon>
        <taxon>Embryophyta</taxon>
        <taxon>Tracheophyta</taxon>
        <taxon>Spermatophyta</taxon>
        <taxon>Magnoliopsida</taxon>
        <taxon>eudicotyledons</taxon>
        <taxon>Gunneridae</taxon>
        <taxon>Pentapetalae</taxon>
        <taxon>asterids</taxon>
        <taxon>lamiids</taxon>
        <taxon>Solanales</taxon>
        <taxon>Solanaceae</taxon>
        <taxon>Solanoideae</taxon>
        <taxon>Solaneae</taxon>
        <taxon>Solanum</taxon>
        <taxon>Solanum subgen. Lycopersicon</taxon>
    </lineage>
</organism>
<dbReference type="EnsemblPlants" id="Solyc01g056200.1.1">
    <property type="protein sequence ID" value="Solyc01g056200.1.1"/>
    <property type="gene ID" value="Solyc01g056200.1"/>
</dbReference>
<reference evidence="2" key="2">
    <citation type="submission" date="2015-06" db="UniProtKB">
        <authorList>
            <consortium name="EnsemblPlants"/>
        </authorList>
    </citation>
    <scope>IDENTIFICATION</scope>
    <source>
        <strain evidence="2">cv. Heinz 1706</strain>
    </source>
</reference>
<keyword evidence="3" id="KW-1185">Reference proteome</keyword>
<dbReference type="PaxDb" id="4081-Solyc01g056200.1.1"/>
<dbReference type="AlphaFoldDB" id="K4AVI9"/>
<sequence length="68" mass="7531">MVHVLGDAEAKAVALKTQMDKSENHCEDLESTAEKLNLQKKVGTRRHKWSSGLLHNAKPSSNFSIVKS</sequence>
<evidence type="ECO:0000256" key="1">
    <source>
        <dbReference type="SAM" id="Coils"/>
    </source>
</evidence>
<dbReference type="Gramene" id="Solyc01g056200.1.1">
    <property type="protein sequence ID" value="Solyc01g056200.1.1"/>
    <property type="gene ID" value="Solyc01g056200.1"/>
</dbReference>
<evidence type="ECO:0000313" key="2">
    <source>
        <dbReference type="EnsemblPlants" id="Solyc01g056200.1.1"/>
    </source>
</evidence>
<proteinExistence type="predicted"/>
<feature type="coiled-coil region" evidence="1">
    <location>
        <begin position="5"/>
        <end position="39"/>
    </location>
</feature>